<dbReference type="PANTHER" id="PTHR33371">
    <property type="entry name" value="INTERMEMBRANE PHOSPHOLIPID TRANSPORT SYSTEM BINDING PROTEIN MLAD-RELATED"/>
    <property type="match status" value="1"/>
</dbReference>
<dbReference type="Pfam" id="PF02470">
    <property type="entry name" value="MlaD"/>
    <property type="match status" value="1"/>
</dbReference>
<dbReference type="InterPro" id="IPR024516">
    <property type="entry name" value="Mce_C"/>
</dbReference>
<feature type="region of interest" description="Disordered" evidence="1">
    <location>
        <begin position="330"/>
        <end position="386"/>
    </location>
</feature>
<sequence>MIRPARRRSEMSRFRLAAWGAVGLVAFLVVTVTTTVYGTGALSGHPEVTAEVAADTIGVPSRAPVEYKGVLVGTVTKVETTETTSVLTMRINERHAESVSTGARVRVLPRTLFGDLFVELVPADEAGEPISDGDELRPDESAETVQLYDAFQRLTTLLEEIEPAKISTALGALSSFLDGRGERFGTMLDQLHEMTDDTDDLIALIDDGMEAVTTLSEQAVEATPDGIRALRNAVHISRTIVEERRTIHQLLTSGSTLAGEGSRLARSDNVDRFVELVRTADPVTDELAADPGALPRTVRSVRELLEAAPPTFQEGPWFRIRANLTTEEPYPYTAEDCPRYPGQDGPNCSGAEQDERAGEQDAQQDAQRERYGGTSGPVGSDAEKETLNELLEAVPQDMQAARDSEAEGAVGVLLGPLVRGSQVVVP</sequence>
<proteinExistence type="predicted"/>
<evidence type="ECO:0000313" key="5">
    <source>
        <dbReference type="Proteomes" id="UP000198348"/>
    </source>
</evidence>
<evidence type="ECO:0000259" key="2">
    <source>
        <dbReference type="Pfam" id="PF02470"/>
    </source>
</evidence>
<reference evidence="4 5" key="1">
    <citation type="submission" date="2017-06" db="EMBL/GenBank/DDBJ databases">
        <authorList>
            <person name="Kim H.J."/>
            <person name="Triplett B.A."/>
        </authorList>
    </citation>
    <scope>NUCLEOTIDE SEQUENCE [LARGE SCALE GENOMIC DNA]</scope>
    <source>
        <strain evidence="4 5">DSM 45207</strain>
    </source>
</reference>
<dbReference type="Proteomes" id="UP000198348">
    <property type="component" value="Unassembled WGS sequence"/>
</dbReference>
<dbReference type="PANTHER" id="PTHR33371:SF19">
    <property type="entry name" value="MCE-FAMILY PROTEIN MCE4A"/>
    <property type="match status" value="1"/>
</dbReference>
<keyword evidence="5" id="KW-1185">Reference proteome</keyword>
<feature type="domain" description="Mammalian cell entry C-terminal" evidence="3">
    <location>
        <begin position="127"/>
        <end position="307"/>
    </location>
</feature>
<accession>A0A238WRD8</accession>
<dbReference type="AlphaFoldDB" id="A0A238WRD8"/>
<evidence type="ECO:0000256" key="1">
    <source>
        <dbReference type="SAM" id="MobiDB-lite"/>
    </source>
</evidence>
<evidence type="ECO:0000259" key="3">
    <source>
        <dbReference type="Pfam" id="PF11887"/>
    </source>
</evidence>
<dbReference type="GO" id="GO:0005576">
    <property type="term" value="C:extracellular region"/>
    <property type="evidence" value="ECO:0007669"/>
    <property type="project" value="TreeGrafter"/>
</dbReference>
<gene>
    <name evidence="4" type="ORF">SAMN06265360_10736</name>
</gene>
<dbReference type="RefSeq" id="WP_089300878.1">
    <property type="nucleotide sequence ID" value="NZ_FZNW01000007.1"/>
</dbReference>
<dbReference type="InterPro" id="IPR052336">
    <property type="entry name" value="MlaD_Phospholipid_Transporter"/>
</dbReference>
<dbReference type="InterPro" id="IPR003399">
    <property type="entry name" value="Mce/MlaD"/>
</dbReference>
<feature type="domain" description="Mce/MlaD" evidence="2">
    <location>
        <begin position="58"/>
        <end position="122"/>
    </location>
</feature>
<dbReference type="EMBL" id="FZNW01000007">
    <property type="protein sequence ID" value="SNR48219.1"/>
    <property type="molecule type" value="Genomic_DNA"/>
</dbReference>
<dbReference type="OrthoDB" id="3460188at2"/>
<name>A0A238WRD8_9PSEU</name>
<protein>
    <submittedName>
        <fullName evidence="4">Virulence factor Mce family protein</fullName>
    </submittedName>
</protein>
<evidence type="ECO:0000313" key="4">
    <source>
        <dbReference type="EMBL" id="SNR48219.1"/>
    </source>
</evidence>
<dbReference type="GO" id="GO:0051701">
    <property type="term" value="P:biological process involved in interaction with host"/>
    <property type="evidence" value="ECO:0007669"/>
    <property type="project" value="TreeGrafter"/>
</dbReference>
<dbReference type="Pfam" id="PF11887">
    <property type="entry name" value="Mce4_CUP1"/>
    <property type="match status" value="1"/>
</dbReference>
<organism evidence="4 5">
    <name type="scientific">Haloechinothrix alba</name>
    <dbReference type="NCBI Taxonomy" id="664784"/>
    <lineage>
        <taxon>Bacteria</taxon>
        <taxon>Bacillati</taxon>
        <taxon>Actinomycetota</taxon>
        <taxon>Actinomycetes</taxon>
        <taxon>Pseudonocardiales</taxon>
        <taxon>Pseudonocardiaceae</taxon>
        <taxon>Haloechinothrix</taxon>
    </lineage>
</organism>